<dbReference type="AlphaFoldDB" id="A0A482XJ01"/>
<dbReference type="PANTHER" id="PTHR12881">
    <property type="entry name" value="MEDIATOR OF RNA POLYMERASE II TRANSCRIPTION SUBUNIT 1"/>
    <property type="match status" value="1"/>
</dbReference>
<evidence type="ECO:0000256" key="1">
    <source>
        <dbReference type="ARBA" id="ARBA00004123"/>
    </source>
</evidence>
<dbReference type="PANTHER" id="PTHR12881:SF10">
    <property type="entry name" value="MEDIATOR OF RNA POLYMERASE II TRANSCRIPTION SUBUNIT 1"/>
    <property type="match status" value="1"/>
</dbReference>
<dbReference type="InterPro" id="IPR019680">
    <property type="entry name" value="Mediator_Med1"/>
</dbReference>
<sequence length="192" mass="21707">MDNPLVNAVTSCPPGGGLVDKSKEWQMEMLMEKLRSKSGQFKSFLESAKALRMCLLEKRYPVDSLERSQLHKCLDTLQQNIKVATLQAMVERLESVSRQLGLKFVAGPTGLDWFISSDMFYLEVVLEASGGVKDVKIHHEGKVEQQSCEELVSCLARRDFADFASQLEGLASIYQNREDDKLREEDEEEKGD</sequence>
<keyword evidence="5 9" id="KW-0010">Activator</keyword>
<evidence type="ECO:0000256" key="3">
    <source>
        <dbReference type="ARBA" id="ARBA00020612"/>
    </source>
</evidence>
<dbReference type="GO" id="GO:0045944">
    <property type="term" value="P:positive regulation of transcription by RNA polymerase II"/>
    <property type="evidence" value="ECO:0007669"/>
    <property type="project" value="UniProtKB-ARBA"/>
</dbReference>
<dbReference type="EMBL" id="QKKF02008347">
    <property type="protein sequence ID" value="RZF45752.1"/>
    <property type="molecule type" value="Genomic_DNA"/>
</dbReference>
<keyword evidence="6 9" id="KW-0804">Transcription</keyword>
<keyword evidence="12" id="KW-1185">Reference proteome</keyword>
<evidence type="ECO:0000313" key="11">
    <source>
        <dbReference type="EMBL" id="RZF45752.1"/>
    </source>
</evidence>
<dbReference type="InterPro" id="IPR051999">
    <property type="entry name" value="Mediator_complex_subunit_1"/>
</dbReference>
<feature type="domain" description="Mediator complex subunit Med1" evidence="10">
    <location>
        <begin position="72"/>
        <end position="177"/>
    </location>
</feature>
<dbReference type="GO" id="GO:0016592">
    <property type="term" value="C:mediator complex"/>
    <property type="evidence" value="ECO:0007669"/>
    <property type="project" value="InterPro"/>
</dbReference>
<accession>A0A482XJ01</accession>
<organism evidence="11 12">
    <name type="scientific">Laodelphax striatellus</name>
    <name type="common">Small brown planthopper</name>
    <name type="synonym">Delphax striatella</name>
    <dbReference type="NCBI Taxonomy" id="195883"/>
    <lineage>
        <taxon>Eukaryota</taxon>
        <taxon>Metazoa</taxon>
        <taxon>Ecdysozoa</taxon>
        <taxon>Arthropoda</taxon>
        <taxon>Hexapoda</taxon>
        <taxon>Insecta</taxon>
        <taxon>Pterygota</taxon>
        <taxon>Neoptera</taxon>
        <taxon>Paraneoptera</taxon>
        <taxon>Hemiptera</taxon>
        <taxon>Auchenorrhyncha</taxon>
        <taxon>Fulgoroidea</taxon>
        <taxon>Delphacidae</taxon>
        <taxon>Criomorphinae</taxon>
        <taxon>Laodelphax</taxon>
    </lineage>
</organism>
<dbReference type="STRING" id="195883.A0A482XJ01"/>
<evidence type="ECO:0000256" key="8">
    <source>
        <dbReference type="ARBA" id="ARBA00031254"/>
    </source>
</evidence>
<comment type="similarity">
    <text evidence="2 9">Belongs to the Mediator complex subunit 1 family.</text>
</comment>
<dbReference type="GO" id="GO:0003712">
    <property type="term" value="F:transcription coregulator activity"/>
    <property type="evidence" value="ECO:0007669"/>
    <property type="project" value="InterPro"/>
</dbReference>
<evidence type="ECO:0000313" key="12">
    <source>
        <dbReference type="Proteomes" id="UP000291343"/>
    </source>
</evidence>
<dbReference type="SMR" id="A0A482XJ01"/>
<comment type="subcellular location">
    <subcellularLocation>
        <location evidence="1 9">Nucleus</location>
    </subcellularLocation>
</comment>
<evidence type="ECO:0000256" key="6">
    <source>
        <dbReference type="ARBA" id="ARBA00023163"/>
    </source>
</evidence>
<keyword evidence="4 9" id="KW-0805">Transcription regulation</keyword>
<reference evidence="11 12" key="1">
    <citation type="journal article" date="2017" name="Gigascience">
        <title>Genome sequence of the small brown planthopper, Laodelphax striatellus.</title>
        <authorList>
            <person name="Zhu J."/>
            <person name="Jiang F."/>
            <person name="Wang X."/>
            <person name="Yang P."/>
            <person name="Bao Y."/>
            <person name="Zhao W."/>
            <person name="Wang W."/>
            <person name="Lu H."/>
            <person name="Wang Q."/>
            <person name="Cui N."/>
            <person name="Li J."/>
            <person name="Chen X."/>
            <person name="Luo L."/>
            <person name="Yu J."/>
            <person name="Kang L."/>
            <person name="Cui F."/>
        </authorList>
    </citation>
    <scope>NUCLEOTIDE SEQUENCE [LARGE SCALE GENOMIC DNA]</scope>
    <source>
        <strain evidence="11">Lst14</strain>
    </source>
</reference>
<evidence type="ECO:0000256" key="4">
    <source>
        <dbReference type="ARBA" id="ARBA00023015"/>
    </source>
</evidence>
<dbReference type="Pfam" id="PF10744">
    <property type="entry name" value="Med1"/>
    <property type="match status" value="1"/>
</dbReference>
<comment type="function">
    <text evidence="9">Component of the Mediator complex, a coactivator involved in the regulated transcription of nearly all RNA polymerase II-dependent genes. Mediator functions as a bridge to convey information from gene-specific regulatory proteins to the basal RNA polymerase II transcription machinery. Mediator is recruited to promoters by direct interactions with regulatory proteins and serves as a scaffold for the assembly of a functional preinitiation complex with RNA polymerase II and the general transcription factors.</text>
</comment>
<protein>
    <recommendedName>
        <fullName evidence="3 9">Mediator of RNA polymerase II transcription subunit 1</fullName>
    </recommendedName>
    <alternativeName>
        <fullName evidence="8 9">Mediator complex subunit 1</fullName>
    </alternativeName>
</protein>
<evidence type="ECO:0000256" key="9">
    <source>
        <dbReference type="RuleBase" id="RU364059"/>
    </source>
</evidence>
<keyword evidence="7 9" id="KW-0539">Nucleus</keyword>
<comment type="caution">
    <text evidence="11">The sequence shown here is derived from an EMBL/GenBank/DDBJ whole genome shotgun (WGS) entry which is preliminary data.</text>
</comment>
<evidence type="ECO:0000259" key="10">
    <source>
        <dbReference type="Pfam" id="PF10744"/>
    </source>
</evidence>
<evidence type="ECO:0000256" key="5">
    <source>
        <dbReference type="ARBA" id="ARBA00023159"/>
    </source>
</evidence>
<dbReference type="OrthoDB" id="2281547at2759"/>
<name>A0A482XJ01_LAOST</name>
<evidence type="ECO:0000256" key="2">
    <source>
        <dbReference type="ARBA" id="ARBA00006210"/>
    </source>
</evidence>
<evidence type="ECO:0000256" key="7">
    <source>
        <dbReference type="ARBA" id="ARBA00023242"/>
    </source>
</evidence>
<dbReference type="InParanoid" id="A0A482XJ01"/>
<gene>
    <name evidence="11" type="ORF">LSTR_LSTR012683</name>
</gene>
<dbReference type="Proteomes" id="UP000291343">
    <property type="component" value="Unassembled WGS sequence"/>
</dbReference>
<proteinExistence type="inferred from homology"/>